<keyword evidence="2" id="KW-1185">Reference proteome</keyword>
<dbReference type="EMBL" id="KV425572">
    <property type="protein sequence ID" value="KZT25385.1"/>
    <property type="molecule type" value="Genomic_DNA"/>
</dbReference>
<organism evidence="1 2">
    <name type="scientific">Neolentinus lepideus HHB14362 ss-1</name>
    <dbReference type="NCBI Taxonomy" id="1314782"/>
    <lineage>
        <taxon>Eukaryota</taxon>
        <taxon>Fungi</taxon>
        <taxon>Dikarya</taxon>
        <taxon>Basidiomycota</taxon>
        <taxon>Agaricomycotina</taxon>
        <taxon>Agaricomycetes</taxon>
        <taxon>Gloeophyllales</taxon>
        <taxon>Gloeophyllaceae</taxon>
        <taxon>Neolentinus</taxon>
    </lineage>
</organism>
<dbReference type="Proteomes" id="UP000076761">
    <property type="component" value="Unassembled WGS sequence"/>
</dbReference>
<protein>
    <submittedName>
        <fullName evidence="1">Uncharacterized protein</fullName>
    </submittedName>
</protein>
<reference evidence="1 2" key="1">
    <citation type="journal article" date="2016" name="Mol. Biol. Evol.">
        <title>Comparative Genomics of Early-Diverging Mushroom-Forming Fungi Provides Insights into the Origins of Lignocellulose Decay Capabilities.</title>
        <authorList>
            <person name="Nagy L.G."/>
            <person name="Riley R."/>
            <person name="Tritt A."/>
            <person name="Adam C."/>
            <person name="Daum C."/>
            <person name="Floudas D."/>
            <person name="Sun H."/>
            <person name="Yadav J.S."/>
            <person name="Pangilinan J."/>
            <person name="Larsson K.H."/>
            <person name="Matsuura K."/>
            <person name="Barry K."/>
            <person name="Labutti K."/>
            <person name="Kuo R."/>
            <person name="Ohm R.A."/>
            <person name="Bhattacharya S.S."/>
            <person name="Shirouzu T."/>
            <person name="Yoshinaga Y."/>
            <person name="Martin F.M."/>
            <person name="Grigoriev I.V."/>
            <person name="Hibbett D.S."/>
        </authorList>
    </citation>
    <scope>NUCLEOTIDE SEQUENCE [LARGE SCALE GENOMIC DNA]</scope>
    <source>
        <strain evidence="1 2">HHB14362 ss-1</strain>
    </source>
</reference>
<evidence type="ECO:0000313" key="1">
    <source>
        <dbReference type="EMBL" id="KZT25385.1"/>
    </source>
</evidence>
<accession>A0A165SMF1</accession>
<proteinExistence type="predicted"/>
<feature type="non-terminal residue" evidence="1">
    <location>
        <position position="1"/>
    </location>
</feature>
<gene>
    <name evidence="1" type="ORF">NEOLEDRAFT_1133758</name>
</gene>
<evidence type="ECO:0000313" key="2">
    <source>
        <dbReference type="Proteomes" id="UP000076761"/>
    </source>
</evidence>
<sequence>RVLESLSYSYAGRTAAETESVSVTDCGTKATHLGGQRRKLEGVATDRTPVYNLSSQESPPLVDHIRCLLM</sequence>
<dbReference type="InParanoid" id="A0A165SMF1"/>
<name>A0A165SMF1_9AGAM</name>
<dbReference type="AlphaFoldDB" id="A0A165SMF1"/>